<evidence type="ECO:0000256" key="6">
    <source>
        <dbReference type="ARBA" id="ARBA00023146"/>
    </source>
</evidence>
<organism evidence="11 12">
    <name type="scientific">Andalucia godoyi</name>
    <name type="common">Flagellate</name>
    <dbReference type="NCBI Taxonomy" id="505711"/>
    <lineage>
        <taxon>Eukaryota</taxon>
        <taxon>Discoba</taxon>
        <taxon>Jakobida</taxon>
        <taxon>Andalucina</taxon>
        <taxon>Andaluciidae</taxon>
        <taxon>Andalucia</taxon>
    </lineage>
</organism>
<dbReference type="OrthoDB" id="10264585at2759"/>
<feature type="binding site" evidence="9">
    <location>
        <begin position="369"/>
        <end position="372"/>
    </location>
    <ligand>
        <name>ATP</name>
        <dbReference type="ChEBI" id="CHEBI:30616"/>
    </ligand>
</feature>
<evidence type="ECO:0000256" key="7">
    <source>
        <dbReference type="ARBA" id="ARBA00031113"/>
    </source>
</evidence>
<dbReference type="SUPFAM" id="SSF46589">
    <property type="entry name" value="tRNA-binding arm"/>
    <property type="match status" value="1"/>
</dbReference>
<accession>A0A8K0AJJ9</accession>
<dbReference type="Proteomes" id="UP000799049">
    <property type="component" value="Unassembled WGS sequence"/>
</dbReference>
<dbReference type="NCBIfam" id="TIGR00414">
    <property type="entry name" value="serS"/>
    <property type="match status" value="1"/>
</dbReference>
<evidence type="ECO:0000256" key="4">
    <source>
        <dbReference type="ARBA" id="ARBA00022840"/>
    </source>
</evidence>
<evidence type="ECO:0000256" key="3">
    <source>
        <dbReference type="ARBA" id="ARBA00022741"/>
    </source>
</evidence>
<feature type="binding site" evidence="9">
    <location>
        <begin position="298"/>
        <end position="301"/>
    </location>
    <ligand>
        <name>ATP</name>
        <dbReference type="ChEBI" id="CHEBI:30616"/>
    </ligand>
</feature>
<keyword evidence="3" id="KW-0547">Nucleotide-binding</keyword>
<evidence type="ECO:0000313" key="11">
    <source>
        <dbReference type="EMBL" id="KAF0852934.1"/>
    </source>
</evidence>
<keyword evidence="12" id="KW-1185">Reference proteome</keyword>
<dbReference type="InterPro" id="IPR042103">
    <property type="entry name" value="SerRS_1_N_sf"/>
</dbReference>
<dbReference type="AlphaFoldDB" id="A0A8K0AJJ9"/>
<dbReference type="EMBL" id="VRVR01000009">
    <property type="protein sequence ID" value="KAF0852934.1"/>
    <property type="molecule type" value="Genomic_DNA"/>
</dbReference>
<dbReference type="PIRSF" id="PIRSF001529">
    <property type="entry name" value="Ser-tRNA-synth_IIa"/>
    <property type="match status" value="1"/>
</dbReference>
<feature type="binding site" evidence="8">
    <location>
        <position position="282"/>
    </location>
    <ligand>
        <name>L-serine</name>
        <dbReference type="ChEBI" id="CHEBI:33384"/>
    </ligand>
</feature>
<dbReference type="InterPro" id="IPR002314">
    <property type="entry name" value="aa-tRNA-synt_IIb"/>
</dbReference>
<dbReference type="Gene3D" id="3.30.930.10">
    <property type="entry name" value="Bira Bifunctional Protein, Domain 2"/>
    <property type="match status" value="1"/>
</dbReference>
<keyword evidence="5" id="KW-0648">Protein biosynthesis</keyword>
<feature type="binding site" evidence="8">
    <location>
        <position position="305"/>
    </location>
    <ligand>
        <name>L-serine</name>
        <dbReference type="ChEBI" id="CHEBI:33384"/>
    </ligand>
</feature>
<dbReference type="Gene3D" id="1.10.287.40">
    <property type="entry name" value="Serine-tRNA synthetase, tRNA binding domain"/>
    <property type="match status" value="1"/>
</dbReference>
<dbReference type="InterPro" id="IPR033729">
    <property type="entry name" value="SerRS_core"/>
</dbReference>
<dbReference type="SUPFAM" id="SSF55681">
    <property type="entry name" value="Class II aaRS and biotin synthetases"/>
    <property type="match status" value="1"/>
</dbReference>
<sequence length="452" mass="50255">MRIHHSRGVFRLFSSSGSSGGVPSFAVRPHLDYKGLRASLPVLRKTCEAKNIRCDLDRFSAVYDESFNLSRRIEELRAERKANARIAGVSRGKEIKEQLSELETRHSELSVELEGLGRLIPNLVDPSVPIGDESRNEIVFQSDVSFPGSGGKGESVKRDHVELARLCDLIDTEAASRVSGARFYYLKNEAALMELALVNYAVHFMVQKGWVPHITPDLVRLGVVQGCGFQPRGEAKQLYEVAESDLVLTATAEIPLSGIHMDSILTGPALPLKYVAFGRCFRTEIGHAGSENRGIYRVHQFSKVEMFAFCSPDRSVEFLESIRSAQMEFFESLDIPFRVLNMASGELGAPATKKYDIEGWMPGAGKWGELSSASNCTDYQARRLNIRVRESANDKPVFVHTLNGTVCAVPRTLIAIWENGQDDSGNIRVPKVLHPYMMNIDCIRPRAQVSPK</sequence>
<dbReference type="InterPro" id="IPR045864">
    <property type="entry name" value="aa-tRNA-synth_II/BPL/LPL"/>
</dbReference>
<evidence type="ECO:0000256" key="5">
    <source>
        <dbReference type="ARBA" id="ARBA00022917"/>
    </source>
</evidence>
<feature type="domain" description="Aminoacyl-transfer RNA synthetases class-II family profile" evidence="10">
    <location>
        <begin position="159"/>
        <end position="430"/>
    </location>
</feature>
<dbReference type="Pfam" id="PF00587">
    <property type="entry name" value="tRNA-synt_2b"/>
    <property type="match status" value="1"/>
</dbReference>
<dbReference type="InterPro" id="IPR002317">
    <property type="entry name" value="Ser-tRNA-ligase_type_1"/>
</dbReference>
<evidence type="ECO:0000256" key="8">
    <source>
        <dbReference type="PIRSR" id="PIRSR001529-1"/>
    </source>
</evidence>
<proteinExistence type="predicted"/>
<evidence type="ECO:0000259" key="10">
    <source>
        <dbReference type="PROSITE" id="PS50862"/>
    </source>
</evidence>
<dbReference type="InterPro" id="IPR006195">
    <property type="entry name" value="aa-tRNA-synth_II"/>
</dbReference>
<feature type="binding site" evidence="8">
    <location>
        <position position="251"/>
    </location>
    <ligand>
        <name>L-serine</name>
        <dbReference type="ChEBI" id="CHEBI:33384"/>
    </ligand>
</feature>
<feature type="binding site" evidence="8">
    <location>
        <position position="403"/>
    </location>
    <ligand>
        <name>L-serine</name>
        <dbReference type="ChEBI" id="CHEBI:33384"/>
    </ligand>
</feature>
<gene>
    <name evidence="11" type="ORF">ANDGO_06055</name>
</gene>
<feature type="binding site" evidence="9">
    <location>
        <begin position="282"/>
        <end position="284"/>
    </location>
    <ligand>
        <name>ATP</name>
        <dbReference type="ChEBI" id="CHEBI:30616"/>
    </ligand>
</feature>
<evidence type="ECO:0000313" key="12">
    <source>
        <dbReference type="Proteomes" id="UP000799049"/>
    </source>
</evidence>
<dbReference type="InterPro" id="IPR010978">
    <property type="entry name" value="tRNA-bd_arm"/>
</dbReference>
<feature type="site" description="Important for serine binding" evidence="8">
    <location>
        <position position="405"/>
    </location>
</feature>
<dbReference type="GO" id="GO:0004828">
    <property type="term" value="F:serine-tRNA ligase activity"/>
    <property type="evidence" value="ECO:0007669"/>
    <property type="project" value="UniProtKB-EC"/>
</dbReference>
<name>A0A8K0AJJ9_ANDGO</name>
<dbReference type="GO" id="GO:0006434">
    <property type="term" value="P:seryl-tRNA aminoacylation"/>
    <property type="evidence" value="ECO:0007669"/>
    <property type="project" value="InterPro"/>
</dbReference>
<dbReference type="PANTHER" id="PTHR11778">
    <property type="entry name" value="SERYL-TRNA SYNTHETASE"/>
    <property type="match status" value="1"/>
</dbReference>
<keyword evidence="2" id="KW-0436">Ligase</keyword>
<keyword evidence="6" id="KW-0030">Aminoacyl-tRNA synthetase</keyword>
<dbReference type="GO" id="GO:0005524">
    <property type="term" value="F:ATP binding"/>
    <property type="evidence" value="ECO:0007669"/>
    <property type="project" value="UniProtKB-KW"/>
</dbReference>
<protein>
    <recommendedName>
        <fullName evidence="1">serine--tRNA ligase</fullName>
        <ecNumber evidence="1">6.1.1.11</ecNumber>
    </recommendedName>
    <alternativeName>
        <fullName evidence="7">Seryl-tRNA synthetase</fullName>
    </alternativeName>
</protein>
<dbReference type="PRINTS" id="PR00981">
    <property type="entry name" value="TRNASYNTHSER"/>
</dbReference>
<evidence type="ECO:0000256" key="2">
    <source>
        <dbReference type="ARBA" id="ARBA00022598"/>
    </source>
</evidence>
<dbReference type="CDD" id="cd00770">
    <property type="entry name" value="SerRS_core"/>
    <property type="match status" value="1"/>
</dbReference>
<reference evidence="11" key="1">
    <citation type="submission" date="2019-09" db="EMBL/GenBank/DDBJ databases">
        <title>The Mitochondrial Proteome of the Jakobid, Andalucia godoyi, a Protist With the Most Gene-Rich and Bacteria-Like Mitochondrial Genome.</title>
        <authorList>
            <person name="Gray M.W."/>
            <person name="Burger G."/>
            <person name="Derelle R."/>
            <person name="Klimes V."/>
            <person name="Leger M."/>
            <person name="Sarrasin M."/>
            <person name="Vlcek C."/>
            <person name="Roger A.J."/>
            <person name="Elias M."/>
            <person name="Lang B.F."/>
        </authorList>
    </citation>
    <scope>NUCLEOTIDE SEQUENCE</scope>
    <source>
        <strain evidence="11">And28</strain>
    </source>
</reference>
<comment type="caution">
    <text evidence="11">The sequence shown here is derived from an EMBL/GenBank/DDBJ whole genome shotgun (WGS) entry which is preliminary data.</text>
</comment>
<evidence type="ECO:0000256" key="1">
    <source>
        <dbReference type="ARBA" id="ARBA00012840"/>
    </source>
</evidence>
<dbReference type="EC" id="6.1.1.11" evidence="1"/>
<evidence type="ECO:0000256" key="9">
    <source>
        <dbReference type="PIRSR" id="PIRSR001529-2"/>
    </source>
</evidence>
<dbReference type="PROSITE" id="PS50862">
    <property type="entry name" value="AA_TRNA_LIGASE_II"/>
    <property type="match status" value="1"/>
</dbReference>
<keyword evidence="4 9" id="KW-0067">ATP-binding</keyword>